<sequence>MTATPMTATTMTTTTTTATPMPTTSSPAAYAALQAKAFEWMEKFQAANDTLDAAAWIDAFWTPDCVLQFAGAPEVAGRGVLVEMFTAQWALVESMKHRIVSLDVRANKIYVRATVTVRVKGDPKEHGQITMPGFMVVFFPGDLGVDEDGQLKVDDGELKVDDEELTTVDDGELTTVDEELTTVDEELTGTATATLIHTLTLTLPLTLIRTLTLIHNLTLTLIHTVTRTLTLTLPLIHTRPTASQKQTGSRCTSTRRPCRRG</sequence>
<dbReference type="Gene3D" id="3.10.450.50">
    <property type="match status" value="1"/>
</dbReference>
<protein>
    <recommendedName>
        <fullName evidence="2">SnoaL-like domain-containing protein</fullName>
    </recommendedName>
</protein>
<organism evidence="3 4">
    <name type="scientific">Schizophyllum amplum</name>
    <dbReference type="NCBI Taxonomy" id="97359"/>
    <lineage>
        <taxon>Eukaryota</taxon>
        <taxon>Fungi</taxon>
        <taxon>Dikarya</taxon>
        <taxon>Basidiomycota</taxon>
        <taxon>Agaricomycotina</taxon>
        <taxon>Agaricomycetes</taxon>
        <taxon>Agaricomycetidae</taxon>
        <taxon>Agaricales</taxon>
        <taxon>Schizophyllaceae</taxon>
        <taxon>Schizophyllum</taxon>
    </lineage>
</organism>
<comment type="caution">
    <text evidence="3">The sequence shown here is derived from an EMBL/GenBank/DDBJ whole genome shotgun (WGS) entry which is preliminary data.</text>
</comment>
<dbReference type="EMBL" id="VDMD01000006">
    <property type="protein sequence ID" value="TRM64692.1"/>
    <property type="molecule type" value="Genomic_DNA"/>
</dbReference>
<dbReference type="SUPFAM" id="SSF54427">
    <property type="entry name" value="NTF2-like"/>
    <property type="match status" value="1"/>
</dbReference>
<feature type="domain" description="SnoaL-like" evidence="2">
    <location>
        <begin position="47"/>
        <end position="137"/>
    </location>
</feature>
<dbReference type="OrthoDB" id="9983368at2759"/>
<dbReference type="InterPro" id="IPR032710">
    <property type="entry name" value="NTF2-like_dom_sf"/>
</dbReference>
<name>A0A550CIQ2_9AGAR</name>
<dbReference type="Proteomes" id="UP000320762">
    <property type="component" value="Unassembled WGS sequence"/>
</dbReference>
<evidence type="ECO:0000313" key="4">
    <source>
        <dbReference type="Proteomes" id="UP000320762"/>
    </source>
</evidence>
<evidence type="ECO:0000313" key="3">
    <source>
        <dbReference type="EMBL" id="TRM64692.1"/>
    </source>
</evidence>
<feature type="region of interest" description="Disordered" evidence="1">
    <location>
        <begin position="1"/>
        <end position="23"/>
    </location>
</feature>
<dbReference type="Pfam" id="PF12680">
    <property type="entry name" value="SnoaL_2"/>
    <property type="match status" value="1"/>
</dbReference>
<evidence type="ECO:0000259" key="2">
    <source>
        <dbReference type="Pfam" id="PF12680"/>
    </source>
</evidence>
<proteinExistence type="predicted"/>
<dbReference type="InterPro" id="IPR037401">
    <property type="entry name" value="SnoaL-like"/>
</dbReference>
<reference evidence="3 4" key="1">
    <citation type="journal article" date="2019" name="New Phytol.">
        <title>Comparative genomics reveals unique wood-decay strategies and fruiting body development in the Schizophyllaceae.</title>
        <authorList>
            <person name="Almasi E."/>
            <person name="Sahu N."/>
            <person name="Krizsan K."/>
            <person name="Balint B."/>
            <person name="Kovacs G.M."/>
            <person name="Kiss B."/>
            <person name="Cseklye J."/>
            <person name="Drula E."/>
            <person name="Henrissat B."/>
            <person name="Nagy I."/>
            <person name="Chovatia M."/>
            <person name="Adam C."/>
            <person name="LaButti K."/>
            <person name="Lipzen A."/>
            <person name="Riley R."/>
            <person name="Grigoriev I.V."/>
            <person name="Nagy L.G."/>
        </authorList>
    </citation>
    <scope>NUCLEOTIDE SEQUENCE [LARGE SCALE GENOMIC DNA]</scope>
    <source>
        <strain evidence="3 4">NL-1724</strain>
    </source>
</reference>
<gene>
    <name evidence="3" type="ORF">BD626DRAFT_628827</name>
</gene>
<keyword evidence="4" id="KW-1185">Reference proteome</keyword>
<dbReference type="AlphaFoldDB" id="A0A550CIQ2"/>
<evidence type="ECO:0000256" key="1">
    <source>
        <dbReference type="SAM" id="MobiDB-lite"/>
    </source>
</evidence>
<feature type="region of interest" description="Disordered" evidence="1">
    <location>
        <begin position="241"/>
        <end position="261"/>
    </location>
</feature>
<accession>A0A550CIQ2</accession>